<name>A0ACB9TKJ5_HOLOL</name>
<protein>
    <submittedName>
        <fullName evidence="1">Uncharacterized protein</fullName>
    </submittedName>
</protein>
<comment type="caution">
    <text evidence="1">The sequence shown here is derived from an EMBL/GenBank/DDBJ whole genome shotgun (WGS) entry which is preliminary data.</text>
</comment>
<evidence type="ECO:0000313" key="2">
    <source>
        <dbReference type="Proteomes" id="UP001056778"/>
    </source>
</evidence>
<gene>
    <name evidence="1" type="ORF">MML48_2g00006749</name>
</gene>
<accession>A0ACB9TKJ5</accession>
<reference evidence="1" key="1">
    <citation type="submission" date="2022-04" db="EMBL/GenBank/DDBJ databases">
        <title>Chromosome-scale genome assembly of Holotrichia oblita Faldermann.</title>
        <authorList>
            <person name="Rongchong L."/>
        </authorList>
    </citation>
    <scope>NUCLEOTIDE SEQUENCE</scope>
    <source>
        <strain evidence="1">81SQS9</strain>
    </source>
</reference>
<dbReference type="EMBL" id="CM043016">
    <property type="protein sequence ID" value="KAI4467334.1"/>
    <property type="molecule type" value="Genomic_DNA"/>
</dbReference>
<sequence>MFALIVDTIPISFQICDEKLRITNVNPRFPGSTHDAHIWHNSNISQVMEQLYRNDANNVFYLLGDSGIFSFSHTIFRSSKRVVSGYPLRPWLLTPLLDVEENTPEERFNNSFKRLRSLIEQCNGLLKARFRCLLKHRVLHYLPTKAANIVNACAVLHNMCIENNDVVDDVDANIEDLHMYPYVPQNEIYFPGHPDLAAAKQIQHNLVVTMFTE</sequence>
<dbReference type="Proteomes" id="UP001056778">
    <property type="component" value="Chromosome 2"/>
</dbReference>
<keyword evidence="2" id="KW-1185">Reference proteome</keyword>
<evidence type="ECO:0000313" key="1">
    <source>
        <dbReference type="EMBL" id="KAI4467334.1"/>
    </source>
</evidence>
<proteinExistence type="predicted"/>
<organism evidence="1 2">
    <name type="scientific">Holotrichia oblita</name>
    <name type="common">Chafer beetle</name>
    <dbReference type="NCBI Taxonomy" id="644536"/>
    <lineage>
        <taxon>Eukaryota</taxon>
        <taxon>Metazoa</taxon>
        <taxon>Ecdysozoa</taxon>
        <taxon>Arthropoda</taxon>
        <taxon>Hexapoda</taxon>
        <taxon>Insecta</taxon>
        <taxon>Pterygota</taxon>
        <taxon>Neoptera</taxon>
        <taxon>Endopterygota</taxon>
        <taxon>Coleoptera</taxon>
        <taxon>Polyphaga</taxon>
        <taxon>Scarabaeiformia</taxon>
        <taxon>Scarabaeidae</taxon>
        <taxon>Melolonthinae</taxon>
        <taxon>Holotrichia</taxon>
    </lineage>
</organism>